<sequence>MFHSKLSTKQFNWDSLVLAAAAFWLSVSLFLDFLLMPMMYGTGMMEEPGFASAGYGLFWTFNRVELLCAACILTGLLALRQRQSEFSVLVSGSRSRWAMLIGSGLLAIALVYTYLLTPQMSALGLQLSAAAEPVPAAMNLMHSVYWALEMLKLTAAAGLLKLCYGDVASEFQDIAQG</sequence>
<organism evidence="2 3">
    <name type="scientific">Vasconcelosia minhoensis LEGE 07310</name>
    <dbReference type="NCBI Taxonomy" id="915328"/>
    <lineage>
        <taxon>Bacteria</taxon>
        <taxon>Bacillati</taxon>
        <taxon>Cyanobacteriota</taxon>
        <taxon>Cyanophyceae</taxon>
        <taxon>Nodosilineales</taxon>
        <taxon>Cymatolegaceae</taxon>
        <taxon>Vasconcelosia</taxon>
        <taxon>Vasconcelosia minhoensis</taxon>
    </lineage>
</organism>
<dbReference type="RefSeq" id="WP_193904810.1">
    <property type="nucleotide sequence ID" value="NZ_JADEXG010000003.1"/>
</dbReference>
<protein>
    <recommendedName>
        <fullName evidence="4">DUF4149 domain-containing protein</fullName>
    </recommendedName>
</protein>
<evidence type="ECO:0000256" key="1">
    <source>
        <dbReference type="SAM" id="Phobius"/>
    </source>
</evidence>
<keyword evidence="1" id="KW-1133">Transmembrane helix</keyword>
<feature type="transmembrane region" description="Helical" evidence="1">
    <location>
        <begin position="97"/>
        <end position="115"/>
    </location>
</feature>
<proteinExistence type="predicted"/>
<accession>A0A8J7DQ97</accession>
<dbReference type="AlphaFoldDB" id="A0A8J7DQ97"/>
<gene>
    <name evidence="2" type="ORF">IQ241_02425</name>
</gene>
<keyword evidence="1" id="KW-0472">Membrane</keyword>
<dbReference type="Proteomes" id="UP000636505">
    <property type="component" value="Unassembled WGS sequence"/>
</dbReference>
<dbReference type="EMBL" id="JADEXG010000003">
    <property type="protein sequence ID" value="MBE9076159.1"/>
    <property type="molecule type" value="Genomic_DNA"/>
</dbReference>
<evidence type="ECO:0000313" key="3">
    <source>
        <dbReference type="Proteomes" id="UP000636505"/>
    </source>
</evidence>
<comment type="caution">
    <text evidence="2">The sequence shown here is derived from an EMBL/GenBank/DDBJ whole genome shotgun (WGS) entry which is preliminary data.</text>
</comment>
<feature type="transmembrane region" description="Helical" evidence="1">
    <location>
        <begin position="12"/>
        <end position="36"/>
    </location>
</feature>
<feature type="transmembrane region" description="Helical" evidence="1">
    <location>
        <begin position="56"/>
        <end position="77"/>
    </location>
</feature>
<evidence type="ECO:0000313" key="2">
    <source>
        <dbReference type="EMBL" id="MBE9076159.1"/>
    </source>
</evidence>
<keyword evidence="1" id="KW-0812">Transmembrane</keyword>
<reference evidence="2" key="1">
    <citation type="submission" date="2020-10" db="EMBL/GenBank/DDBJ databases">
        <authorList>
            <person name="Castelo-Branco R."/>
            <person name="Eusebio N."/>
            <person name="Adriana R."/>
            <person name="Vieira A."/>
            <person name="Brugerolle De Fraissinette N."/>
            <person name="Rezende De Castro R."/>
            <person name="Schneider M.P."/>
            <person name="Vasconcelos V."/>
            <person name="Leao P.N."/>
        </authorList>
    </citation>
    <scope>NUCLEOTIDE SEQUENCE</scope>
    <source>
        <strain evidence="2">LEGE 07310</strain>
    </source>
</reference>
<keyword evidence="3" id="KW-1185">Reference proteome</keyword>
<name>A0A8J7DQ97_9CYAN</name>
<evidence type="ECO:0008006" key="4">
    <source>
        <dbReference type="Google" id="ProtNLM"/>
    </source>
</evidence>